<dbReference type="AlphaFoldDB" id="X1FUY8"/>
<name>X1FUY8_9ZZZZ</name>
<proteinExistence type="predicted"/>
<protein>
    <submittedName>
        <fullName evidence="1">Uncharacterized protein</fullName>
    </submittedName>
</protein>
<evidence type="ECO:0000313" key="1">
    <source>
        <dbReference type="EMBL" id="GAH33149.1"/>
    </source>
</evidence>
<gene>
    <name evidence="1" type="ORF">S03H2_17677</name>
</gene>
<accession>X1FUY8</accession>
<reference evidence="1" key="1">
    <citation type="journal article" date="2014" name="Front. Microbiol.">
        <title>High frequency of phylogenetically diverse reductive dehalogenase-homologous genes in deep subseafloor sedimentary metagenomes.</title>
        <authorList>
            <person name="Kawai M."/>
            <person name="Futagami T."/>
            <person name="Toyoda A."/>
            <person name="Takaki Y."/>
            <person name="Nishi S."/>
            <person name="Hori S."/>
            <person name="Arai W."/>
            <person name="Tsubouchi T."/>
            <person name="Morono Y."/>
            <person name="Uchiyama I."/>
            <person name="Ito T."/>
            <person name="Fujiyama A."/>
            <person name="Inagaki F."/>
            <person name="Takami H."/>
        </authorList>
    </citation>
    <scope>NUCLEOTIDE SEQUENCE</scope>
    <source>
        <strain evidence="1">Expedition CK06-06</strain>
    </source>
</reference>
<comment type="caution">
    <text evidence="1">The sequence shown here is derived from an EMBL/GenBank/DDBJ whole genome shotgun (WGS) entry which is preliminary data.</text>
</comment>
<organism evidence="1">
    <name type="scientific">marine sediment metagenome</name>
    <dbReference type="NCBI Taxonomy" id="412755"/>
    <lineage>
        <taxon>unclassified sequences</taxon>
        <taxon>metagenomes</taxon>
        <taxon>ecological metagenomes</taxon>
    </lineage>
</organism>
<dbReference type="EMBL" id="BARU01009135">
    <property type="protein sequence ID" value="GAH33149.1"/>
    <property type="molecule type" value="Genomic_DNA"/>
</dbReference>
<sequence length="39" mass="4021">MLKGGSDTVVLGNAFAREFSGVVEVNIGADGKISVLKQI</sequence>